<dbReference type="Proteomes" id="UP000023152">
    <property type="component" value="Unassembled WGS sequence"/>
</dbReference>
<proteinExistence type="predicted"/>
<feature type="region of interest" description="Disordered" evidence="1">
    <location>
        <begin position="24"/>
        <end position="54"/>
    </location>
</feature>
<sequence length="115" mass="13145">MEILVKLSVILVLEQKRLKKNTTTTTITIKKKGKKNEELSKDKNENEEKEGSISEFGQRAVKIKKLNDSNKKATKVESTSMPKGKTKMAQKFATFITKTADTLEFNKNDNSYFLR</sequence>
<evidence type="ECO:0000313" key="3">
    <source>
        <dbReference type="Proteomes" id="UP000023152"/>
    </source>
</evidence>
<keyword evidence="3" id="KW-1185">Reference proteome</keyword>
<protein>
    <submittedName>
        <fullName evidence="2">Uncharacterized protein</fullName>
    </submittedName>
</protein>
<dbReference type="AlphaFoldDB" id="X6NZD2"/>
<organism evidence="2 3">
    <name type="scientific">Reticulomyxa filosa</name>
    <dbReference type="NCBI Taxonomy" id="46433"/>
    <lineage>
        <taxon>Eukaryota</taxon>
        <taxon>Sar</taxon>
        <taxon>Rhizaria</taxon>
        <taxon>Retaria</taxon>
        <taxon>Foraminifera</taxon>
        <taxon>Monothalamids</taxon>
        <taxon>Reticulomyxidae</taxon>
        <taxon>Reticulomyxa</taxon>
    </lineage>
</organism>
<gene>
    <name evidence="2" type="ORF">RFI_05922</name>
</gene>
<comment type="caution">
    <text evidence="2">The sequence shown here is derived from an EMBL/GenBank/DDBJ whole genome shotgun (WGS) entry which is preliminary data.</text>
</comment>
<reference evidence="2 3" key="1">
    <citation type="journal article" date="2013" name="Curr. Biol.">
        <title>The Genome of the Foraminiferan Reticulomyxa filosa.</title>
        <authorList>
            <person name="Glockner G."/>
            <person name="Hulsmann N."/>
            <person name="Schleicher M."/>
            <person name="Noegel A.A."/>
            <person name="Eichinger L."/>
            <person name="Gallinger C."/>
            <person name="Pawlowski J."/>
            <person name="Sierra R."/>
            <person name="Euteneuer U."/>
            <person name="Pillet L."/>
            <person name="Moustafa A."/>
            <person name="Platzer M."/>
            <person name="Groth M."/>
            <person name="Szafranski K."/>
            <person name="Schliwa M."/>
        </authorList>
    </citation>
    <scope>NUCLEOTIDE SEQUENCE [LARGE SCALE GENOMIC DNA]</scope>
</reference>
<feature type="non-terminal residue" evidence="2">
    <location>
        <position position="115"/>
    </location>
</feature>
<dbReference type="EMBL" id="ASPP01005082">
    <property type="protein sequence ID" value="ETO31199.1"/>
    <property type="molecule type" value="Genomic_DNA"/>
</dbReference>
<accession>X6NZD2</accession>
<evidence type="ECO:0000256" key="1">
    <source>
        <dbReference type="SAM" id="MobiDB-lite"/>
    </source>
</evidence>
<evidence type="ECO:0000313" key="2">
    <source>
        <dbReference type="EMBL" id="ETO31199.1"/>
    </source>
</evidence>
<name>X6NZD2_RETFI</name>
<feature type="compositionally biased region" description="Basic and acidic residues" evidence="1">
    <location>
        <begin position="35"/>
        <end position="52"/>
    </location>
</feature>